<keyword evidence="10" id="KW-1185">Reference proteome</keyword>
<keyword evidence="7" id="KW-0812">Transmembrane</keyword>
<evidence type="ECO:0000256" key="7">
    <source>
        <dbReference type="SAM" id="Phobius"/>
    </source>
</evidence>
<dbReference type="InterPro" id="IPR011252">
    <property type="entry name" value="Fibrogen-bd_dom1"/>
</dbReference>
<dbReference type="GO" id="GO:0007155">
    <property type="term" value="P:cell adhesion"/>
    <property type="evidence" value="ECO:0007669"/>
    <property type="project" value="InterPro"/>
</dbReference>
<dbReference type="AlphaFoldDB" id="A0A5C5UEI1"/>
<evidence type="ECO:0000256" key="6">
    <source>
        <dbReference type="SAM" id="MobiDB-lite"/>
    </source>
</evidence>
<feature type="region of interest" description="Disordered" evidence="6">
    <location>
        <begin position="48"/>
        <end position="110"/>
    </location>
</feature>
<dbReference type="SUPFAM" id="SSF49401">
    <property type="entry name" value="Bacterial adhesins"/>
    <property type="match status" value="1"/>
</dbReference>
<evidence type="ECO:0000259" key="8">
    <source>
        <dbReference type="Pfam" id="PF19407"/>
    </source>
</evidence>
<feature type="domain" description="DUF5979" evidence="8">
    <location>
        <begin position="842"/>
        <end position="932"/>
    </location>
</feature>
<accession>A0A5C5UEI1</accession>
<dbReference type="InterPro" id="IPR046022">
    <property type="entry name" value="DUF5979"/>
</dbReference>
<keyword evidence="3" id="KW-0964">Secreted</keyword>
<dbReference type="Proteomes" id="UP000320791">
    <property type="component" value="Unassembled WGS sequence"/>
</dbReference>
<dbReference type="InterPro" id="IPR008966">
    <property type="entry name" value="Adhesion_dom_sf"/>
</dbReference>
<evidence type="ECO:0000256" key="2">
    <source>
        <dbReference type="ARBA" id="ARBA00022512"/>
    </source>
</evidence>
<name>A0A5C5UEI1_9CORY</name>
<comment type="subcellular location">
    <subcellularLocation>
        <location evidence="1">Secreted</location>
        <location evidence="1">Cell wall</location>
    </subcellularLocation>
</comment>
<reference evidence="9 10" key="1">
    <citation type="submission" date="2019-08" db="EMBL/GenBank/DDBJ databases">
        <authorList>
            <person name="Lei W."/>
        </authorList>
    </citation>
    <scope>NUCLEOTIDE SEQUENCE [LARGE SCALE GENOMIC DNA]</scope>
    <source>
        <strain evidence="9 10">CCUG 58627</strain>
    </source>
</reference>
<proteinExistence type="predicted"/>
<dbReference type="Gene3D" id="2.60.40.1280">
    <property type="match status" value="1"/>
</dbReference>
<feature type="domain" description="DUF5979" evidence="8">
    <location>
        <begin position="617"/>
        <end position="724"/>
    </location>
</feature>
<keyword evidence="5" id="KW-0572">Peptidoglycan-anchor</keyword>
<evidence type="ECO:0000256" key="3">
    <source>
        <dbReference type="ARBA" id="ARBA00022525"/>
    </source>
</evidence>
<dbReference type="OrthoDB" id="4386102at2"/>
<keyword evidence="7" id="KW-0472">Membrane</keyword>
<evidence type="ECO:0000256" key="1">
    <source>
        <dbReference type="ARBA" id="ARBA00004191"/>
    </source>
</evidence>
<feature type="transmembrane region" description="Helical" evidence="7">
    <location>
        <begin position="21"/>
        <end position="42"/>
    </location>
</feature>
<gene>
    <name evidence="9" type="ORF">FRX94_08980</name>
</gene>
<keyword evidence="7" id="KW-1133">Transmembrane helix</keyword>
<dbReference type="EMBL" id="VOHM01000019">
    <property type="protein sequence ID" value="TWT24177.1"/>
    <property type="molecule type" value="Genomic_DNA"/>
</dbReference>
<keyword evidence="4" id="KW-0732">Signal</keyword>
<keyword evidence="2" id="KW-0134">Cell wall</keyword>
<protein>
    <recommendedName>
        <fullName evidence="8">DUF5979 domain-containing protein</fullName>
    </recommendedName>
</protein>
<evidence type="ECO:0000313" key="10">
    <source>
        <dbReference type="Proteomes" id="UP000320791"/>
    </source>
</evidence>
<feature type="domain" description="DUF5979" evidence="8">
    <location>
        <begin position="732"/>
        <end position="835"/>
    </location>
</feature>
<organism evidence="9 10">
    <name type="scientific">Corynebacterium canis</name>
    <dbReference type="NCBI Taxonomy" id="679663"/>
    <lineage>
        <taxon>Bacteria</taxon>
        <taxon>Bacillati</taxon>
        <taxon>Actinomycetota</taxon>
        <taxon>Actinomycetes</taxon>
        <taxon>Mycobacteriales</taxon>
        <taxon>Corynebacteriaceae</taxon>
        <taxon>Corynebacterium</taxon>
    </lineage>
</organism>
<comment type="caution">
    <text evidence="9">The sequence shown here is derived from an EMBL/GenBank/DDBJ whole genome shotgun (WGS) entry which is preliminary data.</text>
</comment>
<evidence type="ECO:0000313" key="9">
    <source>
        <dbReference type="EMBL" id="TWT24177.1"/>
    </source>
</evidence>
<feature type="compositionally biased region" description="Low complexity" evidence="6">
    <location>
        <begin position="72"/>
        <end position="100"/>
    </location>
</feature>
<evidence type="ECO:0000256" key="4">
    <source>
        <dbReference type="ARBA" id="ARBA00022729"/>
    </source>
</evidence>
<dbReference type="Pfam" id="PF19407">
    <property type="entry name" value="DUF5979"/>
    <property type="match status" value="3"/>
</dbReference>
<dbReference type="RefSeq" id="WP_146324788.1">
    <property type="nucleotide sequence ID" value="NZ_BAABLR010000022.1"/>
</dbReference>
<feature type="non-terminal residue" evidence="9">
    <location>
        <position position="955"/>
    </location>
</feature>
<evidence type="ECO:0000256" key="5">
    <source>
        <dbReference type="ARBA" id="ARBA00023088"/>
    </source>
</evidence>
<sequence>MNLLFNRGRGESAGLGLAKQAVLVAAAFFAAIALVCSMLVLVPNAQAAPNAGNGEVTESLTDEGATGEAGESSQPSLTTTSTTENKPEGQGESSEGGQAEPTTSATASPVNWADNYATKLEFISGGTVLDENSMPKGKVYKGSEFKLKYYWAVGDHEKPKPGDLLIIDLPNWLNVRIHKLDFTAGEYKTCDIGYDEEGKNAAKRIVCRFTDAVVGKNSLNLRGDIEFDVAAVVVEKAEEISWGPHKVDGYYYRTGEKGGPVGKYIHPADKNVKSGDFTKTGKWSFAYNYPNNGDPYVQYVWEVVIPADKIGQSNTFTVEDTFTNVEFEDPFTGEKVSLPQYVAPATQGQVTIARRTGAAAEKGYWKTYDNSVCKGDGDYVHAEIPCADRVAFVDSATLAVTNGSGNKGEVVTVEGVTGGTKSPWEKNNKINITVKNPIADSAYLVEFFSVIPAAKLDSLNNDSPKHKNTATVNGTIPVVSNEVRPHVKVGGHSYGDPNKADLIIRKKLDGPDGVISDKDRFDIRYTINGKEGTCTTSVAQPCWIKNIDKDAKVTVEEPAVTGSQFKWEPGVFAGERNKGKDILIDGNKASIEALQAGERVVLTVTNSYAKATGSLLIKKDVQGLADKKLLKDEIVVDYICVPAGQPTDNVPPERVKVPTNGDVKEIKGIPVGHECLVQENVSSAEVGEKYGINVTYSPEGGKVTIKQGQGENDSNLVTITNKYTLNAAPIFLKKVVTGERPEGLNDDTEFTVKYQCDNDSADGKVKANQPTELKLKAKGDPVTGPEFPLDTKCKVVDEAKDKPKFEDFNFTAELGGEITVSNDAEASTLVVTNTFKKDEAKLRVTKAVSGDAGALAGEKEFTFKYTCGADTGELKVKGNGFAETEKTFPVGTECTVEELGVEPDGSAQIHNHILTVTPEVVQRVVVGKDEGAKYTNNYAVKKGKFGVAKKAEGEN</sequence>